<dbReference type="Pfam" id="PF14534">
    <property type="entry name" value="DUF4440"/>
    <property type="match status" value="1"/>
</dbReference>
<dbReference type="InterPro" id="IPR027843">
    <property type="entry name" value="DUF4440"/>
</dbReference>
<proteinExistence type="predicted"/>
<reference evidence="2 3" key="1">
    <citation type="submission" date="2016-11" db="EMBL/GenBank/DDBJ databases">
        <authorList>
            <person name="Jaros S."/>
            <person name="Januszkiewicz K."/>
            <person name="Wedrychowicz H."/>
        </authorList>
    </citation>
    <scope>NUCLEOTIDE SEQUENCE [LARGE SCALE GENOMIC DNA]</scope>
    <source>
        <strain evidence="2 3">DSM 44523</strain>
    </source>
</reference>
<dbReference type="InterPro" id="IPR011944">
    <property type="entry name" value="Steroid_delta5-4_isomerase"/>
</dbReference>
<dbReference type="InterPro" id="IPR032710">
    <property type="entry name" value="NTF2-like_dom_sf"/>
</dbReference>
<evidence type="ECO:0000313" key="3">
    <source>
        <dbReference type="Proteomes" id="UP000184501"/>
    </source>
</evidence>
<dbReference type="AlphaFoldDB" id="A0A1M5CWM8"/>
<feature type="domain" description="DUF4440" evidence="1">
    <location>
        <begin position="5"/>
        <end position="107"/>
    </location>
</feature>
<dbReference type="Gene3D" id="3.10.450.50">
    <property type="match status" value="1"/>
</dbReference>
<dbReference type="SUPFAM" id="SSF54427">
    <property type="entry name" value="NTF2-like"/>
    <property type="match status" value="1"/>
</dbReference>
<evidence type="ECO:0000313" key="2">
    <source>
        <dbReference type="EMBL" id="SHF58977.1"/>
    </source>
</evidence>
<dbReference type="STRING" id="2017.SAMN05444320_104196"/>
<accession>A0A1M5CWM8</accession>
<dbReference type="Proteomes" id="UP000184501">
    <property type="component" value="Unassembled WGS sequence"/>
</dbReference>
<gene>
    <name evidence="2" type="ORF">SAMN05444320_104196</name>
</gene>
<name>A0A1M5CWM8_STRHI</name>
<dbReference type="RefSeq" id="WP_327083447.1">
    <property type="nucleotide sequence ID" value="NZ_FQVN01000004.1"/>
</dbReference>
<evidence type="ECO:0000259" key="1">
    <source>
        <dbReference type="Pfam" id="PF14534"/>
    </source>
</evidence>
<dbReference type="EMBL" id="FQVN01000004">
    <property type="protein sequence ID" value="SHF58977.1"/>
    <property type="molecule type" value="Genomic_DNA"/>
</dbReference>
<keyword evidence="3" id="KW-1185">Reference proteome</keyword>
<dbReference type="NCBIfam" id="TIGR02246">
    <property type="entry name" value="SgcJ/EcaC family oxidoreductase"/>
    <property type="match status" value="1"/>
</dbReference>
<protein>
    <recommendedName>
        <fullName evidence="1">DUF4440 domain-containing protein</fullName>
    </recommendedName>
</protein>
<sequence>MLTVDEVVAELQRVWNAGDGAGWAAHFAEDAEFVDVVGRVQHGRQVIAGEHQKILDTLYRGSRIAIRRVASRPLCADVLLVRTTSVLRVPAGPRAGETRAIQTMIFQNGQILAFHNTIRSGIADFAQRDEDLGRLSPLGWDAD</sequence>
<organism evidence="2 3">
    <name type="scientific">Streptoalloteichus hindustanus</name>
    <dbReference type="NCBI Taxonomy" id="2017"/>
    <lineage>
        <taxon>Bacteria</taxon>
        <taxon>Bacillati</taxon>
        <taxon>Actinomycetota</taxon>
        <taxon>Actinomycetes</taxon>
        <taxon>Pseudonocardiales</taxon>
        <taxon>Pseudonocardiaceae</taxon>
        <taxon>Streptoalloteichus</taxon>
    </lineage>
</organism>